<dbReference type="PRINTS" id="PR00080">
    <property type="entry name" value="SDRFAMILY"/>
</dbReference>
<dbReference type="SUPFAM" id="SSF51735">
    <property type="entry name" value="NAD(P)-binding Rossmann-fold domains"/>
    <property type="match status" value="1"/>
</dbReference>
<dbReference type="InterPro" id="IPR029018">
    <property type="entry name" value="Hex-like_dom2"/>
</dbReference>
<organism evidence="3">
    <name type="scientific">Fusarium oxysporum f. sp. melonis 26406</name>
    <dbReference type="NCBI Taxonomy" id="1089452"/>
    <lineage>
        <taxon>Eukaryota</taxon>
        <taxon>Fungi</taxon>
        <taxon>Dikarya</taxon>
        <taxon>Ascomycota</taxon>
        <taxon>Pezizomycotina</taxon>
        <taxon>Sordariomycetes</taxon>
        <taxon>Hypocreomycetidae</taxon>
        <taxon>Hypocreales</taxon>
        <taxon>Nectriaceae</taxon>
        <taxon>Fusarium</taxon>
        <taxon>Fusarium oxysporum species complex</taxon>
    </lineage>
</organism>
<dbReference type="OrthoDB" id="4849794at2759"/>
<dbReference type="Gene3D" id="3.30.379.10">
    <property type="entry name" value="Chitobiase/beta-hexosaminidase domain 2-like"/>
    <property type="match status" value="1"/>
</dbReference>
<dbReference type="InterPro" id="IPR036291">
    <property type="entry name" value="NAD(P)-bd_dom_sf"/>
</dbReference>
<protein>
    <submittedName>
        <fullName evidence="3">Uncharacterized protein</fullName>
    </submittedName>
</protein>
<name>W9ZZJ0_FUSOX</name>
<dbReference type="PANTHER" id="PTHR37842:SF2">
    <property type="entry name" value="GYLCOSYL HYDROLASE 115 C-TERMINAL DOMAIN-CONTAINING PROTEIN"/>
    <property type="match status" value="1"/>
</dbReference>
<evidence type="ECO:0000256" key="2">
    <source>
        <dbReference type="SAM" id="SignalP"/>
    </source>
</evidence>
<feature type="chain" id="PRO_5004935328" evidence="2">
    <location>
        <begin position="26"/>
        <end position="1245"/>
    </location>
</feature>
<dbReference type="AlphaFoldDB" id="W9ZZJ0"/>
<dbReference type="Gene3D" id="1.20.58.2150">
    <property type="match status" value="1"/>
</dbReference>
<dbReference type="Pfam" id="PF00106">
    <property type="entry name" value="adh_short"/>
    <property type="match status" value="1"/>
</dbReference>
<proteinExistence type="predicted"/>
<gene>
    <name evidence="3" type="ORF">FOMG_07718</name>
</gene>
<dbReference type="Pfam" id="PF15979">
    <property type="entry name" value="Glyco_hydro_115"/>
    <property type="match status" value="1"/>
</dbReference>
<keyword evidence="2" id="KW-0732">Signal</keyword>
<dbReference type="Gene3D" id="3.40.50.720">
    <property type="entry name" value="NAD(P)-binding Rossmann-like Domain"/>
    <property type="match status" value="1"/>
</dbReference>
<reference evidence="3" key="1">
    <citation type="submission" date="2012-04" db="EMBL/GenBank/DDBJ databases">
        <title>The Genome Sequence of Fusarium oxysporum melonis.</title>
        <authorList>
            <consortium name="The Broad Institute Genome Sequencing Platform"/>
            <person name="Ma L.-J."/>
            <person name="Gale L.R."/>
            <person name="Schwartz D.C."/>
            <person name="Zhou S."/>
            <person name="Corby-Kistler H."/>
            <person name="Young S.K."/>
            <person name="Zeng Q."/>
            <person name="Gargeya S."/>
            <person name="Fitzgerald M."/>
            <person name="Haas B."/>
            <person name="Abouelleil A."/>
            <person name="Alvarado L."/>
            <person name="Arachchi H.M."/>
            <person name="Berlin A."/>
            <person name="Brown A."/>
            <person name="Chapman S.B."/>
            <person name="Chen Z."/>
            <person name="Dunbar C."/>
            <person name="Freedman E."/>
            <person name="Gearin G."/>
            <person name="Goldberg J."/>
            <person name="Griggs A."/>
            <person name="Gujja S."/>
            <person name="Heiman D."/>
            <person name="Howarth C."/>
            <person name="Larson L."/>
            <person name="Lui A."/>
            <person name="MacDonald P.J.P."/>
            <person name="Montmayeur A."/>
            <person name="Murphy C."/>
            <person name="Neiman D."/>
            <person name="Pearson M."/>
            <person name="Priest M."/>
            <person name="Roberts A."/>
            <person name="Saif S."/>
            <person name="Shea T."/>
            <person name="Shenoy N."/>
            <person name="Sisk P."/>
            <person name="Stolte C."/>
            <person name="Sykes S."/>
            <person name="Wortman J."/>
            <person name="Nusbaum C."/>
            <person name="Birren B."/>
        </authorList>
    </citation>
    <scope>NUCLEOTIDE SEQUENCE</scope>
    <source>
        <strain evidence="3">26406</strain>
    </source>
</reference>
<dbReference type="Proteomes" id="UP000030703">
    <property type="component" value="Unassembled WGS sequence"/>
</dbReference>
<dbReference type="VEuPathDB" id="FungiDB:FOMG_07718"/>
<dbReference type="InterPro" id="IPR002347">
    <property type="entry name" value="SDR_fam"/>
</dbReference>
<keyword evidence="1" id="KW-0378">Hydrolase</keyword>
<evidence type="ECO:0000313" key="3">
    <source>
        <dbReference type="EMBL" id="EXK36820.1"/>
    </source>
</evidence>
<dbReference type="HOGENOM" id="CLU_004852_2_0_1"/>
<accession>W9ZZJ0</accession>
<dbReference type="GO" id="GO:0016787">
    <property type="term" value="F:hydrolase activity"/>
    <property type="evidence" value="ECO:0007669"/>
    <property type="project" value="UniProtKB-KW"/>
</dbReference>
<evidence type="ECO:0000256" key="1">
    <source>
        <dbReference type="ARBA" id="ARBA00022801"/>
    </source>
</evidence>
<dbReference type="PRINTS" id="PR00081">
    <property type="entry name" value="GDHRDH"/>
</dbReference>
<feature type="signal peptide" evidence="2">
    <location>
        <begin position="1"/>
        <end position="25"/>
    </location>
</feature>
<dbReference type="Gene3D" id="3.20.20.520">
    <property type="entry name" value="Glycosyl hydrolase family 115"/>
    <property type="match status" value="1"/>
</dbReference>
<reference evidence="3" key="2">
    <citation type="submission" date="2012-05" db="EMBL/GenBank/DDBJ databases">
        <title>Annotation of the Genome Sequence of Fusarium oxysporum f. sp. melonis 26406.</title>
        <authorList>
            <consortium name="The Broad Institute Genomics Platform"/>
            <person name="Ma L.-J."/>
            <person name="Corby-Kistler H."/>
            <person name="Broz K."/>
            <person name="Gale L.R."/>
            <person name="Jonkers W."/>
            <person name="O'Donnell K."/>
            <person name="Ploetz R."/>
            <person name="Steinberg C."/>
            <person name="Schwartz D.C."/>
            <person name="VanEtten H."/>
            <person name="Zhou S."/>
            <person name="Young S.K."/>
            <person name="Zeng Q."/>
            <person name="Gargeya S."/>
            <person name="Fitzgerald M."/>
            <person name="Abouelleil A."/>
            <person name="Alvarado L."/>
            <person name="Chapman S.B."/>
            <person name="Gainer-Dewar J."/>
            <person name="Goldberg J."/>
            <person name="Griggs A."/>
            <person name="Gujja S."/>
            <person name="Hansen M."/>
            <person name="Howarth C."/>
            <person name="Imamovic A."/>
            <person name="Ireland A."/>
            <person name="Larimer J."/>
            <person name="McCowan C."/>
            <person name="Murphy C."/>
            <person name="Pearson M."/>
            <person name="Poon T.W."/>
            <person name="Priest M."/>
            <person name="Roberts A."/>
            <person name="Saif S."/>
            <person name="Shea T."/>
            <person name="Sykes S."/>
            <person name="Wortman J."/>
            <person name="Nusbaum C."/>
            <person name="Birren B."/>
        </authorList>
    </citation>
    <scope>NUCLEOTIDE SEQUENCE</scope>
    <source>
        <strain evidence="3">26406</strain>
    </source>
</reference>
<dbReference type="EMBL" id="JH659333">
    <property type="protein sequence ID" value="EXK36820.1"/>
    <property type="molecule type" value="Genomic_DNA"/>
</dbReference>
<dbReference type="PANTHER" id="PTHR37842">
    <property type="match status" value="1"/>
</dbReference>
<dbReference type="CDD" id="cd05374">
    <property type="entry name" value="17beta-HSD-like_SDR_c"/>
    <property type="match status" value="1"/>
</dbReference>
<dbReference type="Gene3D" id="2.60.120.1620">
    <property type="match status" value="1"/>
</dbReference>
<dbReference type="InterPro" id="IPR042301">
    <property type="entry name" value="GH115_sf"/>
</dbReference>
<dbReference type="InterPro" id="IPR031924">
    <property type="entry name" value="GH115"/>
</dbReference>
<sequence length="1245" mass="138811">MAYFQNFLTTLLLFQCYQSFPGALAGFEETLVAFEPSIGATEIQDAVILRDDSDPFGIAIAVGSLADDFEQITGTRPSVRAWAGDNSTTSEVKVASESAIIAATVDSPLMRQLESSRKLNLSSIRGKWETFETTLVAQPLPGVQNALVIAGSDMRAVIFGIFTLSEQSGQSPLYWWNDVPAKKHDKIYAINKTLTFGEPTVKYRGIFINDEAPALTSWWAQRSRREDYTFDSEFYERVFDLLLRLRANLIWPAMWGSFVPAPGRIFFTDDPGNMALANDYGIVVSTSHHEPMQRASNEWKQSKNGAWDWVANKGNVVEFMREGVRRAGGNDTYFTLGMRGENDGPIQADDPIAVLREVFAVQRNILASFYGNETAARQIWTIYKEVATYYAAGLEPPEDVTLMFTDDNWGNVQKLPNAKELDRSGGIGMYYHFEYVGRPKSWKWQNCNNLPKIYKELFQAAQAGANRIWVFNVGDIKPVELPLNMAMDLAWNATRFDLDSLPDYLQSLAARDFDLEHSEVIASGWLAYSHLVGMRKFEMLEPTTYSITNYEEADRILGAWKALADRVRAIEASLPQTHRDAFFHSSTYAAVAGYNYHAILIGQGKNRQYSFERRNSANAIAYDLIERFEYDHDLTIEYDAIAGGKWRGIMSTPKFDMSTADWRPSSRDVMANLSFVQLRQDFDYAFGNLGIYVEQSRAPYLQGRICASINPSKPTKDGLSPMMRPMEPHGPAFRWIDLFHRGDHRRPIRWSISVPEPWINVSQVSGEVSGSKPEERVHISINWELVPATYNQTVQLRVFYGPPAHFDDVHLPVINIRAPKDFAGFPEVDGIISIEAPHYQRSSLTQDTGRNIGFKVMPRLASRSESGSVALRPYQAAIESESESKASWLEYDIFILGNATRPAINATIYINGALDTRADKPMLCSLSLQNESKPANDFFKILGTPEKAGDTPPEWNAEVANGVWTRTLQLGSLSPGFGLEIARRALTKGHRVIATSRNPKKNEGHVQEIESKGGRWIALDVTAPDLSSVVDKAKALYGTIDILVNNAGFSLNGGFEDLSEDDLRAQFETNVFGVFKMMKAVLPGMRERQSGIVINIGSTGGLRSLPGVSLYASSKHALEGLTEAVWHEYRDFNVKIVLVEPGPFRTNFLGENAAVIRPISSFYKGTSTETTLNHLKDSHVDQPGDPIKAATIIVDYALGEGSAKGSNEFLRLPLGSGALKTVQGKIESLEENLAGVREMAQSTDF</sequence>